<accession>A0A9D4M5R7</accession>
<gene>
    <name evidence="1" type="ORF">DPMN_032025</name>
</gene>
<proteinExistence type="predicted"/>
<name>A0A9D4M5R7_DREPO</name>
<sequence>MWHVCSAHRDPSNDATVAVIGCHMAVPLKSESATLTSCLTLMTLLRRPATWHVCRAHQDPPNNVGPVVIGRHMDVPLSHKLQL</sequence>
<evidence type="ECO:0000313" key="2">
    <source>
        <dbReference type="Proteomes" id="UP000828390"/>
    </source>
</evidence>
<protein>
    <submittedName>
        <fullName evidence="1">Uncharacterized protein</fullName>
    </submittedName>
</protein>
<dbReference type="AlphaFoldDB" id="A0A9D4M5R7"/>
<dbReference type="Proteomes" id="UP000828390">
    <property type="component" value="Unassembled WGS sequence"/>
</dbReference>
<organism evidence="1 2">
    <name type="scientific">Dreissena polymorpha</name>
    <name type="common">Zebra mussel</name>
    <name type="synonym">Mytilus polymorpha</name>
    <dbReference type="NCBI Taxonomy" id="45954"/>
    <lineage>
        <taxon>Eukaryota</taxon>
        <taxon>Metazoa</taxon>
        <taxon>Spiralia</taxon>
        <taxon>Lophotrochozoa</taxon>
        <taxon>Mollusca</taxon>
        <taxon>Bivalvia</taxon>
        <taxon>Autobranchia</taxon>
        <taxon>Heteroconchia</taxon>
        <taxon>Euheterodonta</taxon>
        <taxon>Imparidentia</taxon>
        <taxon>Neoheterodontei</taxon>
        <taxon>Myida</taxon>
        <taxon>Dreissenoidea</taxon>
        <taxon>Dreissenidae</taxon>
        <taxon>Dreissena</taxon>
    </lineage>
</organism>
<reference evidence="1" key="2">
    <citation type="submission" date="2020-11" db="EMBL/GenBank/DDBJ databases">
        <authorList>
            <person name="McCartney M.A."/>
            <person name="Auch B."/>
            <person name="Kono T."/>
            <person name="Mallez S."/>
            <person name="Becker A."/>
            <person name="Gohl D.M."/>
            <person name="Silverstein K.A.T."/>
            <person name="Koren S."/>
            <person name="Bechman K.B."/>
            <person name="Herman A."/>
            <person name="Abrahante J.E."/>
            <person name="Garbe J."/>
        </authorList>
    </citation>
    <scope>NUCLEOTIDE SEQUENCE</scope>
    <source>
        <strain evidence="1">Duluth1</strain>
        <tissue evidence="1">Whole animal</tissue>
    </source>
</reference>
<evidence type="ECO:0000313" key="1">
    <source>
        <dbReference type="EMBL" id="KAH3868871.1"/>
    </source>
</evidence>
<reference evidence="1" key="1">
    <citation type="journal article" date="2019" name="bioRxiv">
        <title>The Genome of the Zebra Mussel, Dreissena polymorpha: A Resource for Invasive Species Research.</title>
        <authorList>
            <person name="McCartney M.A."/>
            <person name="Auch B."/>
            <person name="Kono T."/>
            <person name="Mallez S."/>
            <person name="Zhang Y."/>
            <person name="Obille A."/>
            <person name="Becker A."/>
            <person name="Abrahante J.E."/>
            <person name="Garbe J."/>
            <person name="Badalamenti J.P."/>
            <person name="Herman A."/>
            <person name="Mangelson H."/>
            <person name="Liachko I."/>
            <person name="Sullivan S."/>
            <person name="Sone E.D."/>
            <person name="Koren S."/>
            <person name="Silverstein K.A.T."/>
            <person name="Beckman K.B."/>
            <person name="Gohl D.M."/>
        </authorList>
    </citation>
    <scope>NUCLEOTIDE SEQUENCE</scope>
    <source>
        <strain evidence="1">Duluth1</strain>
        <tissue evidence="1">Whole animal</tissue>
    </source>
</reference>
<comment type="caution">
    <text evidence="1">The sequence shown here is derived from an EMBL/GenBank/DDBJ whole genome shotgun (WGS) entry which is preliminary data.</text>
</comment>
<dbReference type="EMBL" id="JAIWYP010000002">
    <property type="protein sequence ID" value="KAH3868871.1"/>
    <property type="molecule type" value="Genomic_DNA"/>
</dbReference>
<keyword evidence="2" id="KW-1185">Reference proteome</keyword>